<dbReference type="GO" id="GO:0005739">
    <property type="term" value="C:mitochondrion"/>
    <property type="evidence" value="ECO:0007669"/>
    <property type="project" value="InterPro"/>
</dbReference>
<protein>
    <submittedName>
        <fullName evidence="1">Uncharacterized protein</fullName>
    </submittedName>
</protein>
<evidence type="ECO:0000313" key="2">
    <source>
        <dbReference type="Proteomes" id="UP000472277"/>
    </source>
</evidence>
<dbReference type="OMA" id="KWIEDSP"/>
<name>A0A674EX30_SALTR</name>
<keyword evidence="2" id="KW-1185">Reference proteome</keyword>
<organism evidence="1 2">
    <name type="scientific">Salmo trutta</name>
    <name type="common">Brown trout</name>
    <dbReference type="NCBI Taxonomy" id="8032"/>
    <lineage>
        <taxon>Eukaryota</taxon>
        <taxon>Metazoa</taxon>
        <taxon>Chordata</taxon>
        <taxon>Craniata</taxon>
        <taxon>Vertebrata</taxon>
        <taxon>Euteleostomi</taxon>
        <taxon>Actinopterygii</taxon>
        <taxon>Neopterygii</taxon>
        <taxon>Teleostei</taxon>
        <taxon>Protacanthopterygii</taxon>
        <taxon>Salmoniformes</taxon>
        <taxon>Salmonidae</taxon>
        <taxon>Salmoninae</taxon>
        <taxon>Salmo</taxon>
    </lineage>
</organism>
<reference evidence="1" key="1">
    <citation type="submission" date="2025-08" db="UniProtKB">
        <authorList>
            <consortium name="Ensembl"/>
        </authorList>
    </citation>
    <scope>IDENTIFICATION</scope>
</reference>
<dbReference type="Proteomes" id="UP000472277">
    <property type="component" value="Chromosome 23"/>
</dbReference>
<accession>A0A674EX30</accession>
<dbReference type="Ensembl" id="ENSSTUT00000120471.1">
    <property type="protein sequence ID" value="ENSSTUP00000112550.1"/>
    <property type="gene ID" value="ENSSTUG00000049754.1"/>
</dbReference>
<dbReference type="PANTHER" id="PTHR14700">
    <property type="entry name" value="PENTATRICOPEPTIDE REPEAT-CONTAINING PROTEIN 2, MITOCHONDRIAL"/>
    <property type="match status" value="1"/>
</dbReference>
<dbReference type="GO" id="GO:0003723">
    <property type="term" value="F:RNA binding"/>
    <property type="evidence" value="ECO:0007669"/>
    <property type="project" value="TreeGrafter"/>
</dbReference>
<sequence>MKNQGVPFNKDTFTLATGTCYKLVRTCPPCRYCIGPPYRQQVGHLFFSLSLSLSLSLCRICQNLKVSSNIHCLYNNFVTVSTLGFSSPAFIKKPEFAQEVASKKNSKWIEDSPLTASVEQAVSRLQQAGQVTQRNLDEMLCHTPIGKKRMPMGIMDERRISRRTLRPLQSTLLSE</sequence>
<dbReference type="PANTHER" id="PTHR14700:SF0">
    <property type="entry name" value="PENTATRICOPEPTIDE REPEAT-CONTAINING PROTEIN 2, MITOCHONDRIAL"/>
    <property type="match status" value="1"/>
</dbReference>
<dbReference type="GO" id="GO:0050684">
    <property type="term" value="P:regulation of mRNA processing"/>
    <property type="evidence" value="ECO:0007669"/>
    <property type="project" value="InterPro"/>
</dbReference>
<proteinExistence type="predicted"/>
<evidence type="ECO:0000313" key="1">
    <source>
        <dbReference type="Ensembl" id="ENSSTUP00000112550.1"/>
    </source>
</evidence>
<reference evidence="1" key="2">
    <citation type="submission" date="2025-09" db="UniProtKB">
        <authorList>
            <consortium name="Ensembl"/>
        </authorList>
    </citation>
    <scope>IDENTIFICATION</scope>
</reference>
<dbReference type="InParanoid" id="A0A674EX30"/>
<dbReference type="GO" id="GO:0007005">
    <property type="term" value="P:mitochondrion organization"/>
    <property type="evidence" value="ECO:0007669"/>
    <property type="project" value="TreeGrafter"/>
</dbReference>
<dbReference type="InterPro" id="IPR034629">
    <property type="entry name" value="PTCD2"/>
</dbReference>
<dbReference type="AlphaFoldDB" id="A0A674EX30"/>